<accession>A0A250KSH3</accession>
<keyword evidence="4" id="KW-1185">Reference proteome</keyword>
<dbReference type="InterPro" id="IPR050415">
    <property type="entry name" value="MRET"/>
</dbReference>
<dbReference type="RefSeq" id="WP_119628467.1">
    <property type="nucleotide sequence ID" value="NZ_AP017928.1"/>
</dbReference>
<reference evidence="3 4" key="1">
    <citation type="submission" date="2016-12" db="EMBL/GenBank/DDBJ databases">
        <title>Genome sequencing of Methylocaldum marinum.</title>
        <authorList>
            <person name="Takeuchi M."/>
            <person name="Kamagata Y."/>
            <person name="Hiraoka S."/>
            <person name="Oshima K."/>
            <person name="Hattori M."/>
            <person name="Iwasaki W."/>
        </authorList>
    </citation>
    <scope>NUCLEOTIDE SEQUENCE [LARGE SCALE GENOMIC DNA]</scope>
    <source>
        <strain evidence="3 4">S8</strain>
    </source>
</reference>
<organism evidence="3 4">
    <name type="scientific">Methylocaldum marinum</name>
    <dbReference type="NCBI Taxonomy" id="1432792"/>
    <lineage>
        <taxon>Bacteria</taxon>
        <taxon>Pseudomonadati</taxon>
        <taxon>Pseudomonadota</taxon>
        <taxon>Gammaproteobacteria</taxon>
        <taxon>Methylococcales</taxon>
        <taxon>Methylococcaceae</taxon>
        <taxon>Methylocaldum</taxon>
    </lineage>
</organism>
<protein>
    <submittedName>
        <fullName evidence="3">Soluble methane monooxygenase reductase component</fullName>
    </submittedName>
</protein>
<gene>
    <name evidence="3" type="ORF">sS8_0764</name>
</gene>
<evidence type="ECO:0000259" key="2">
    <source>
        <dbReference type="PROSITE" id="PS51384"/>
    </source>
</evidence>
<dbReference type="InterPro" id="IPR039261">
    <property type="entry name" value="FNR_nucleotide-bd"/>
</dbReference>
<dbReference type="SUPFAM" id="SSF54292">
    <property type="entry name" value="2Fe-2S ferredoxin-like"/>
    <property type="match status" value="1"/>
</dbReference>
<dbReference type="GO" id="GO:0051537">
    <property type="term" value="F:2 iron, 2 sulfur cluster binding"/>
    <property type="evidence" value="ECO:0007669"/>
    <property type="project" value="InterPro"/>
</dbReference>
<keyword evidence="3" id="KW-0560">Oxidoreductase</keyword>
<dbReference type="Pfam" id="PF00111">
    <property type="entry name" value="Fer2"/>
    <property type="match status" value="1"/>
</dbReference>
<dbReference type="InterPro" id="IPR054950">
    <property type="entry name" value="MethMoxCompC"/>
</dbReference>
<dbReference type="PANTHER" id="PTHR47354">
    <property type="entry name" value="NADH OXIDOREDUCTASE HCR"/>
    <property type="match status" value="1"/>
</dbReference>
<dbReference type="NCBIfam" id="NF045803">
    <property type="entry name" value="MethMoxFADbindMmoC"/>
    <property type="match status" value="1"/>
</dbReference>
<sequence>MSKVHRIRAVTEDGHEIAFECRSDENVISAGLRQDVILMASCREGGCATCKAYCAEGDYQLVGTSVQALPPDEEEEGLVLLCRCFPESDLELELPYTYDRISFAAENPEFQAEVVDFGLISCNVMCLNLRRIGQNSDRKVRFSPGQFFDIRIPGAETNPTRSYSPANIANDEGELELLIRLLPDGRFSEYLRNHITKGERLTLRGPGGIFGLKENGFRPRYFVAGGTGLAPVLSMVRHMHAYGEPQESHIYFGVNTAAEVFCIDTLKALESAMNNLTVHICVWQPDHAWDGERGSVIDIVRRDLRELRAKPDIYLCGPPGMVDAAHAACDEFGIPKNQIYMEKFLPSGPCGEACDPTVVHVHHSAG</sequence>
<evidence type="ECO:0000313" key="3">
    <source>
        <dbReference type="EMBL" id="BBA32729.1"/>
    </source>
</evidence>
<evidence type="ECO:0000313" key="4">
    <source>
        <dbReference type="Proteomes" id="UP000266313"/>
    </source>
</evidence>
<dbReference type="InterPro" id="IPR001041">
    <property type="entry name" value="2Fe-2S_ferredoxin-type"/>
</dbReference>
<proteinExistence type="predicted"/>
<dbReference type="CDD" id="cd00207">
    <property type="entry name" value="fer2"/>
    <property type="match status" value="1"/>
</dbReference>
<dbReference type="Pfam" id="PF00175">
    <property type="entry name" value="NAD_binding_1"/>
    <property type="match status" value="1"/>
</dbReference>
<dbReference type="KEGG" id="mmai:sS8_0764"/>
<dbReference type="PRINTS" id="PR00410">
    <property type="entry name" value="PHEHYDRXLASE"/>
</dbReference>
<dbReference type="InterPro" id="IPR017938">
    <property type="entry name" value="Riboflavin_synthase-like_b-brl"/>
</dbReference>
<dbReference type="PROSITE" id="PS51384">
    <property type="entry name" value="FAD_FR"/>
    <property type="match status" value="1"/>
</dbReference>
<dbReference type="InterPro" id="IPR012675">
    <property type="entry name" value="Beta-grasp_dom_sf"/>
</dbReference>
<dbReference type="InterPro" id="IPR036010">
    <property type="entry name" value="2Fe-2S_ferredoxin-like_sf"/>
</dbReference>
<dbReference type="Gene3D" id="3.10.20.30">
    <property type="match status" value="1"/>
</dbReference>
<feature type="domain" description="2Fe-2S ferredoxin-type" evidence="1">
    <location>
        <begin position="5"/>
        <end position="98"/>
    </location>
</feature>
<dbReference type="InterPro" id="IPR017927">
    <property type="entry name" value="FAD-bd_FR_type"/>
</dbReference>
<dbReference type="InterPro" id="IPR006058">
    <property type="entry name" value="2Fe2S_fd_BS"/>
</dbReference>
<dbReference type="AlphaFoldDB" id="A0A250KSH3"/>
<dbReference type="PANTHER" id="PTHR47354:SF5">
    <property type="entry name" value="PROTEIN RFBI"/>
    <property type="match status" value="1"/>
</dbReference>
<dbReference type="InterPro" id="IPR008333">
    <property type="entry name" value="Cbr1-like_FAD-bd_dom"/>
</dbReference>
<dbReference type="SUPFAM" id="SSF63380">
    <property type="entry name" value="Riboflavin synthase domain-like"/>
    <property type="match status" value="1"/>
</dbReference>
<name>A0A250KSH3_9GAMM</name>
<dbReference type="Gene3D" id="3.40.50.80">
    <property type="entry name" value="Nucleotide-binding domain of ferredoxin-NADP reductase (FNR) module"/>
    <property type="match status" value="1"/>
</dbReference>
<feature type="domain" description="FAD-binding FR-type" evidence="2">
    <location>
        <begin position="107"/>
        <end position="213"/>
    </location>
</feature>
<dbReference type="InterPro" id="IPR001433">
    <property type="entry name" value="OxRdtase_FAD/NAD-bd"/>
</dbReference>
<dbReference type="GO" id="GO:0004497">
    <property type="term" value="F:monooxygenase activity"/>
    <property type="evidence" value="ECO:0007669"/>
    <property type="project" value="UniProtKB-KW"/>
</dbReference>
<dbReference type="PROSITE" id="PS51085">
    <property type="entry name" value="2FE2S_FER_2"/>
    <property type="match status" value="1"/>
</dbReference>
<evidence type="ECO:0000259" key="1">
    <source>
        <dbReference type="PROSITE" id="PS51085"/>
    </source>
</evidence>
<dbReference type="PROSITE" id="PS00197">
    <property type="entry name" value="2FE2S_FER_1"/>
    <property type="match status" value="1"/>
</dbReference>
<keyword evidence="3" id="KW-0503">Monooxygenase</keyword>
<dbReference type="Gene3D" id="2.40.30.10">
    <property type="entry name" value="Translation factors"/>
    <property type="match status" value="1"/>
</dbReference>
<dbReference type="EMBL" id="AP017928">
    <property type="protein sequence ID" value="BBA32729.1"/>
    <property type="molecule type" value="Genomic_DNA"/>
</dbReference>
<dbReference type="Proteomes" id="UP000266313">
    <property type="component" value="Chromosome"/>
</dbReference>
<dbReference type="OrthoDB" id="9806195at2"/>
<dbReference type="SUPFAM" id="SSF52343">
    <property type="entry name" value="Ferredoxin reductase-like, C-terminal NADP-linked domain"/>
    <property type="match status" value="1"/>
</dbReference>
<dbReference type="Pfam" id="PF00970">
    <property type="entry name" value="FAD_binding_6"/>
    <property type="match status" value="1"/>
</dbReference>